<dbReference type="Gene3D" id="3.40.630.190">
    <property type="entry name" value="LCP protein"/>
    <property type="match status" value="1"/>
</dbReference>
<dbReference type="NCBIfam" id="TIGR00350">
    <property type="entry name" value="lytR_cpsA_psr"/>
    <property type="match status" value="1"/>
</dbReference>
<feature type="transmembrane region" description="Helical" evidence="3">
    <location>
        <begin position="32"/>
        <end position="52"/>
    </location>
</feature>
<dbReference type="RefSeq" id="WP_346092754.1">
    <property type="nucleotide sequence ID" value="NZ_BAAABY010000006.1"/>
</dbReference>
<keyword evidence="3" id="KW-0812">Transmembrane</keyword>
<keyword evidence="6" id="KW-1185">Reference proteome</keyword>
<evidence type="ECO:0000256" key="2">
    <source>
        <dbReference type="SAM" id="MobiDB-lite"/>
    </source>
</evidence>
<feature type="domain" description="Cell envelope-related transcriptional attenuator" evidence="4">
    <location>
        <begin position="110"/>
        <end position="265"/>
    </location>
</feature>
<dbReference type="InterPro" id="IPR004474">
    <property type="entry name" value="LytR_CpsA_psr"/>
</dbReference>
<feature type="compositionally biased region" description="Polar residues" evidence="2">
    <location>
        <begin position="401"/>
        <end position="411"/>
    </location>
</feature>
<comment type="caution">
    <text evidence="5">The sequence shown here is derived from an EMBL/GenBank/DDBJ whole genome shotgun (WGS) entry which is preliminary data.</text>
</comment>
<dbReference type="Proteomes" id="UP001500909">
    <property type="component" value="Unassembled WGS sequence"/>
</dbReference>
<dbReference type="PANTHER" id="PTHR33392">
    <property type="entry name" value="POLYISOPRENYL-TEICHOIC ACID--PEPTIDOGLYCAN TEICHOIC ACID TRANSFERASE TAGU"/>
    <property type="match status" value="1"/>
</dbReference>
<dbReference type="Pfam" id="PF03816">
    <property type="entry name" value="LytR_cpsA_psr"/>
    <property type="match status" value="1"/>
</dbReference>
<proteinExistence type="inferred from homology"/>
<feature type="region of interest" description="Disordered" evidence="2">
    <location>
        <begin position="345"/>
        <end position="420"/>
    </location>
</feature>
<sequence>MDNRPEIPEELQRCNEPAAGDGRPARRRWLRWTAMGTGAAVLGVGVVGWLAYDKLDGNITADSDTAAKLRAYEAERPPASAKNVQNILLIGSDDRGGGNGEYGTDDGTQRSDTTILLHLAADRKSATAVSIPRDLMVQVPECTKPDGSRTAPLLTQFNYAFEAAGPACTIRTVERMTDIRIDHHMILDFTGFKHMVDAVDGVEVCLPQAVADQDSHLNLAAGRQVLRGEQALGYVRARKSLGNGSDTQRMARQQEFLAALVKKVQGNGVLLNPARLYPLLDAATSSLTTDEGLASLRGLFNLVRSVRDIPTKKIHFLTVPRQAYAYNVNRDELVQPDAGQLFARLRADRPIPVRPAPTEQTDTTQYDDPAKDPQTGQTDARGAGRSNGGDESDKPVHPESATPTPVTTFRGTSADRGICR</sequence>
<reference evidence="5 6" key="1">
    <citation type="journal article" date="2019" name="Int. J. Syst. Evol. Microbiol.">
        <title>The Global Catalogue of Microorganisms (GCM) 10K type strain sequencing project: providing services to taxonomists for standard genome sequencing and annotation.</title>
        <authorList>
            <consortium name="The Broad Institute Genomics Platform"/>
            <consortium name="The Broad Institute Genome Sequencing Center for Infectious Disease"/>
            <person name="Wu L."/>
            <person name="Ma J."/>
        </authorList>
    </citation>
    <scope>NUCLEOTIDE SEQUENCE [LARGE SCALE GENOMIC DNA]</scope>
    <source>
        <strain evidence="5 6">JCM 4805</strain>
    </source>
</reference>
<evidence type="ECO:0000256" key="1">
    <source>
        <dbReference type="ARBA" id="ARBA00006068"/>
    </source>
</evidence>
<evidence type="ECO:0000313" key="6">
    <source>
        <dbReference type="Proteomes" id="UP001500909"/>
    </source>
</evidence>
<protein>
    <submittedName>
        <fullName evidence="5">LCP family protein</fullName>
    </submittedName>
</protein>
<evidence type="ECO:0000313" key="5">
    <source>
        <dbReference type="EMBL" id="GAA0445170.1"/>
    </source>
</evidence>
<dbReference type="InterPro" id="IPR050922">
    <property type="entry name" value="LytR/CpsA/Psr_CW_biosynth"/>
</dbReference>
<name>A0ABN0ZEU6_9ACTN</name>
<organism evidence="5 6">
    <name type="scientific">Streptomyces olivaceiscleroticus</name>
    <dbReference type="NCBI Taxonomy" id="68245"/>
    <lineage>
        <taxon>Bacteria</taxon>
        <taxon>Bacillati</taxon>
        <taxon>Actinomycetota</taxon>
        <taxon>Actinomycetes</taxon>
        <taxon>Kitasatosporales</taxon>
        <taxon>Streptomycetaceae</taxon>
        <taxon>Streptomyces</taxon>
    </lineage>
</organism>
<keyword evidence="3" id="KW-1133">Transmembrane helix</keyword>
<comment type="similarity">
    <text evidence="1">Belongs to the LytR/CpsA/Psr (LCP) family.</text>
</comment>
<evidence type="ECO:0000259" key="4">
    <source>
        <dbReference type="Pfam" id="PF03816"/>
    </source>
</evidence>
<dbReference type="PANTHER" id="PTHR33392:SF6">
    <property type="entry name" value="POLYISOPRENYL-TEICHOIC ACID--PEPTIDOGLYCAN TEICHOIC ACID TRANSFERASE TAGU"/>
    <property type="match status" value="1"/>
</dbReference>
<keyword evidence="3" id="KW-0472">Membrane</keyword>
<gene>
    <name evidence="5" type="ORF">GCM10010361_06240</name>
</gene>
<evidence type="ECO:0000256" key="3">
    <source>
        <dbReference type="SAM" id="Phobius"/>
    </source>
</evidence>
<dbReference type="EMBL" id="BAAABY010000006">
    <property type="protein sequence ID" value="GAA0445170.1"/>
    <property type="molecule type" value="Genomic_DNA"/>
</dbReference>
<accession>A0ABN0ZEU6</accession>